<dbReference type="Gene3D" id="2.40.50.320">
    <property type="entry name" value="Copper binding periplasmic protein CusF"/>
    <property type="match status" value="1"/>
</dbReference>
<feature type="chain" id="PRO_5026208658" description="Cation efflux system protein CusF" evidence="1">
    <location>
        <begin position="24"/>
        <end position="100"/>
    </location>
</feature>
<dbReference type="Proteomes" id="UP000502260">
    <property type="component" value="Chromosome"/>
</dbReference>
<accession>A0A6F8VDW1</accession>
<dbReference type="InterPro" id="IPR042230">
    <property type="entry name" value="CusF_sf"/>
</dbReference>
<dbReference type="InterPro" id="IPR021647">
    <property type="entry name" value="CusF_Ec"/>
</dbReference>
<protein>
    <recommendedName>
        <fullName evidence="4">Cation efflux system protein CusF</fullName>
    </recommendedName>
</protein>
<dbReference type="KEGG" id="slac:SKTS_20280"/>
<evidence type="ECO:0000313" key="3">
    <source>
        <dbReference type="Proteomes" id="UP000502260"/>
    </source>
</evidence>
<dbReference type="AlphaFoldDB" id="A0A6F8VDW1"/>
<sequence>MKKTLSTFIAAFALLTSVSALHAADVASGKGMVNQVDAAGGIVNISHEAIPALKWPAMTMDFKVADKKSLARVKTGQAVSFGLSKDPKDGYVISHIESAK</sequence>
<name>A0A6F8VDW1_9PROT</name>
<feature type="signal peptide" evidence="1">
    <location>
        <begin position="1"/>
        <end position="23"/>
    </location>
</feature>
<evidence type="ECO:0000313" key="2">
    <source>
        <dbReference type="EMBL" id="BCB27142.1"/>
    </source>
</evidence>
<keyword evidence="3" id="KW-1185">Reference proteome</keyword>
<reference evidence="3" key="1">
    <citation type="submission" date="2020-03" db="EMBL/GenBank/DDBJ databases">
        <title>Complete genome sequence of sulfur-oxidizing bacterium skT11.</title>
        <authorList>
            <person name="Kanda M."/>
            <person name="Kojima H."/>
            <person name="Fukui M."/>
        </authorList>
    </citation>
    <scope>NUCLEOTIDE SEQUENCE [LARGE SCALE GENOMIC DNA]</scope>
    <source>
        <strain evidence="3">skT11</strain>
    </source>
</reference>
<keyword evidence="1" id="KW-0732">Signal</keyword>
<evidence type="ECO:0000256" key="1">
    <source>
        <dbReference type="SAM" id="SignalP"/>
    </source>
</evidence>
<evidence type="ECO:0008006" key="4">
    <source>
        <dbReference type="Google" id="ProtNLM"/>
    </source>
</evidence>
<dbReference type="EMBL" id="AP022853">
    <property type="protein sequence ID" value="BCB27142.1"/>
    <property type="molecule type" value="Genomic_DNA"/>
</dbReference>
<proteinExistence type="predicted"/>
<dbReference type="Pfam" id="PF11604">
    <property type="entry name" value="CusF_Ec"/>
    <property type="match status" value="1"/>
</dbReference>
<gene>
    <name evidence="2" type="ORF">SKTS_20280</name>
</gene>
<dbReference type="RefSeq" id="WP_173064234.1">
    <property type="nucleotide sequence ID" value="NZ_AP022853.1"/>
</dbReference>
<organism evidence="2 3">
    <name type="scientific">Sulfurimicrobium lacus</name>
    <dbReference type="NCBI Taxonomy" id="2715678"/>
    <lineage>
        <taxon>Bacteria</taxon>
        <taxon>Pseudomonadati</taxon>
        <taxon>Pseudomonadota</taxon>
        <taxon>Betaproteobacteria</taxon>
        <taxon>Nitrosomonadales</taxon>
        <taxon>Sulfuricellaceae</taxon>
        <taxon>Sulfurimicrobium</taxon>
    </lineage>
</organism>